<dbReference type="PATRIC" id="fig|1144316.3.peg.4077"/>
<dbReference type="InterPro" id="IPR001296">
    <property type="entry name" value="Glyco_trans_1"/>
</dbReference>
<feature type="domain" description="Glycosyl transferase family 1" evidence="1">
    <location>
        <begin position="198"/>
        <end position="370"/>
    </location>
</feature>
<keyword evidence="3" id="KW-0808">Transferase</keyword>
<protein>
    <submittedName>
        <fullName evidence="3">Glycosyltransferase</fullName>
    </submittedName>
</protein>
<reference evidence="3 4" key="1">
    <citation type="journal article" date="2012" name="J. Bacteriol.">
        <title>Twenty-one genome sequences from Pseudomonas species and 19 genome sequences from diverse bacteria isolated from the rhizosphere and endosphere of Populus deltoides.</title>
        <authorList>
            <person name="Brown S.D."/>
            <person name="Utturkar S.M."/>
            <person name="Klingeman D.M."/>
            <person name="Johnson C.M."/>
            <person name="Martin S.L."/>
            <person name="Land M.L."/>
            <person name="Lu T.Y."/>
            <person name="Schadt C.W."/>
            <person name="Doktycz M.J."/>
            <person name="Pelletier D.A."/>
        </authorList>
    </citation>
    <scope>NUCLEOTIDE SEQUENCE [LARGE SCALE GENOMIC DNA]</scope>
    <source>
        <strain evidence="3 4">CF314</strain>
    </source>
</reference>
<evidence type="ECO:0000313" key="4">
    <source>
        <dbReference type="Proteomes" id="UP000007509"/>
    </source>
</evidence>
<dbReference type="SUPFAM" id="SSF53756">
    <property type="entry name" value="UDP-Glycosyltransferase/glycogen phosphorylase"/>
    <property type="match status" value="1"/>
</dbReference>
<dbReference type="PANTHER" id="PTHR12526">
    <property type="entry name" value="GLYCOSYLTRANSFERASE"/>
    <property type="match status" value="1"/>
</dbReference>
<dbReference type="CDD" id="cd03801">
    <property type="entry name" value="GT4_PimA-like"/>
    <property type="match status" value="1"/>
</dbReference>
<dbReference type="Proteomes" id="UP000007509">
    <property type="component" value="Unassembled WGS sequence"/>
</dbReference>
<organism evidence="3 4">
    <name type="scientific">Chryseobacterium populi</name>
    <dbReference type="NCBI Taxonomy" id="1144316"/>
    <lineage>
        <taxon>Bacteria</taxon>
        <taxon>Pseudomonadati</taxon>
        <taxon>Bacteroidota</taxon>
        <taxon>Flavobacteriia</taxon>
        <taxon>Flavobacteriales</taxon>
        <taxon>Weeksellaceae</taxon>
        <taxon>Chryseobacterium group</taxon>
        <taxon>Chryseobacterium</taxon>
    </lineage>
</organism>
<evidence type="ECO:0000259" key="2">
    <source>
        <dbReference type="Pfam" id="PF13439"/>
    </source>
</evidence>
<name>J3CAN4_9FLAO</name>
<dbReference type="OrthoDB" id="655095at2"/>
<dbReference type="EMBL" id="AKJY01000117">
    <property type="protein sequence ID" value="EJL67641.1"/>
    <property type="molecule type" value="Genomic_DNA"/>
</dbReference>
<feature type="domain" description="Glycosyltransferase subfamily 4-like N-terminal" evidence="2">
    <location>
        <begin position="84"/>
        <end position="191"/>
    </location>
</feature>
<comment type="caution">
    <text evidence="3">The sequence shown here is derived from an EMBL/GenBank/DDBJ whole genome shotgun (WGS) entry which is preliminary data.</text>
</comment>
<keyword evidence="4" id="KW-1185">Reference proteome</keyword>
<dbReference type="GO" id="GO:0016757">
    <property type="term" value="F:glycosyltransferase activity"/>
    <property type="evidence" value="ECO:0007669"/>
    <property type="project" value="InterPro"/>
</dbReference>
<dbReference type="InterPro" id="IPR028098">
    <property type="entry name" value="Glyco_trans_4-like_N"/>
</dbReference>
<evidence type="ECO:0000259" key="1">
    <source>
        <dbReference type="Pfam" id="PF00534"/>
    </source>
</evidence>
<dbReference type="AlphaFoldDB" id="J3CAN4"/>
<dbReference type="Gene3D" id="3.40.50.2000">
    <property type="entry name" value="Glycogen Phosphorylase B"/>
    <property type="match status" value="2"/>
</dbReference>
<dbReference type="RefSeq" id="WP_007847212.1">
    <property type="nucleotide sequence ID" value="NZ_AKJY01000117.1"/>
</dbReference>
<accession>J3CAN4</accession>
<evidence type="ECO:0000313" key="3">
    <source>
        <dbReference type="EMBL" id="EJL67641.1"/>
    </source>
</evidence>
<gene>
    <name evidence="3" type="ORF">PMI13_04077</name>
</gene>
<dbReference type="Pfam" id="PF13439">
    <property type="entry name" value="Glyco_transf_4"/>
    <property type="match status" value="1"/>
</dbReference>
<sequence length="394" mass="44656">MGTKKILFISHEASLSGAPILVLDLIKRLKQEKENYAIDVLLIRGGELYEDFAKLSDNIIVAHYHLQSFSFLKRNIKRVQSIIFRKKETQQDKINKITDALLENKYDLVYGNTMESLVWTLPFHKNNIPTIVAIHELSFGIESTYPKDFVLENIPNITKIIAGSKAVGDNLVTKYGADPKKINVVHSFVDTVLTVQKDKENLRKELGIKNDDLIIGIASSQELRKGTDMIPILVQKIKQKTGINFKFINLGGTSKSPAVRCAKIDAEKLDVDDVLLFIDHNKFPNDYINLFDIFLLMSREDPFPLVMLTAAKLKKPIVAFEKSGGAVEFLENDHGVLIPYLDLDIMAAEVIKLMEDARLRDTYGEKIYKRLENDYSDKKLAGKIFTIIDDLLSI</sequence>
<proteinExistence type="predicted"/>
<dbReference type="Pfam" id="PF00534">
    <property type="entry name" value="Glycos_transf_1"/>
    <property type="match status" value="1"/>
</dbReference>